<dbReference type="EMBL" id="VEVO01000015">
    <property type="protein sequence ID" value="KAF0030608.1"/>
    <property type="molecule type" value="Genomic_DNA"/>
</dbReference>
<sequence>MILLNVFRVYVCVYSVRSRLSFDNALAHLDLEWKYVRSVSNKQSSLHLPLFFFLWLVAIGRIVKSSVQPEEGSSYICHNVNDTSVCMYGVRGLSLSRRMCTYMCKLVSVRAPQVLHAFGYPLTFTRAWFASKVVMMSVPARFKLDCVNTGTVLQQQTETRHFQRGQQVFLHKDAQSWSVSANCHRCGPSLPCRNYSRFQRFSVDSYCVMTVFSTSSSDTFHYAYFEMLYPQYTVVYSYRWDLPPPVTLENPQEWTVVRSASRSECVYLGFYVFAIIYRGSRKELRIQPGPISRKYHLGLRLLH</sequence>
<reference evidence="1 2" key="1">
    <citation type="submission" date="2019-06" db="EMBL/GenBank/DDBJ databases">
        <title>Draft genomes of female and male turbot (Scophthalmus maximus).</title>
        <authorList>
            <person name="Xu H."/>
            <person name="Xu X.-W."/>
            <person name="Shao C."/>
            <person name="Chen S."/>
        </authorList>
    </citation>
    <scope>NUCLEOTIDE SEQUENCE [LARGE SCALE GENOMIC DNA]</scope>
    <source>
        <strain evidence="1">Ysfricsl-2016a</strain>
        <tissue evidence="1">Blood</tissue>
    </source>
</reference>
<accession>A0A6A4SED2</accession>
<proteinExistence type="predicted"/>
<organism evidence="1 2">
    <name type="scientific">Scophthalmus maximus</name>
    <name type="common">Turbot</name>
    <name type="synonym">Psetta maxima</name>
    <dbReference type="NCBI Taxonomy" id="52904"/>
    <lineage>
        <taxon>Eukaryota</taxon>
        <taxon>Metazoa</taxon>
        <taxon>Chordata</taxon>
        <taxon>Craniata</taxon>
        <taxon>Vertebrata</taxon>
        <taxon>Euteleostomi</taxon>
        <taxon>Actinopterygii</taxon>
        <taxon>Neopterygii</taxon>
        <taxon>Teleostei</taxon>
        <taxon>Neoteleostei</taxon>
        <taxon>Acanthomorphata</taxon>
        <taxon>Carangaria</taxon>
        <taxon>Pleuronectiformes</taxon>
        <taxon>Pleuronectoidei</taxon>
        <taxon>Scophthalmidae</taxon>
        <taxon>Scophthalmus</taxon>
    </lineage>
</organism>
<dbReference type="AlphaFoldDB" id="A0A6A4SED2"/>
<name>A0A6A4SED2_SCOMX</name>
<evidence type="ECO:0000313" key="1">
    <source>
        <dbReference type="EMBL" id="KAF0030608.1"/>
    </source>
</evidence>
<dbReference type="Proteomes" id="UP000438429">
    <property type="component" value="Unassembled WGS sequence"/>
</dbReference>
<evidence type="ECO:0000313" key="2">
    <source>
        <dbReference type="Proteomes" id="UP000438429"/>
    </source>
</evidence>
<gene>
    <name evidence="1" type="ORF">F2P81_017339</name>
</gene>
<comment type="caution">
    <text evidence="1">The sequence shown here is derived from an EMBL/GenBank/DDBJ whole genome shotgun (WGS) entry which is preliminary data.</text>
</comment>
<protein>
    <submittedName>
        <fullName evidence="1">Uncharacterized protein</fullName>
    </submittedName>
</protein>